<organism evidence="2 3">
    <name type="scientific">Longimicrobium terrae</name>
    <dbReference type="NCBI Taxonomy" id="1639882"/>
    <lineage>
        <taxon>Bacteria</taxon>
        <taxon>Pseudomonadati</taxon>
        <taxon>Gemmatimonadota</taxon>
        <taxon>Longimicrobiia</taxon>
        <taxon>Longimicrobiales</taxon>
        <taxon>Longimicrobiaceae</taxon>
        <taxon>Longimicrobium</taxon>
    </lineage>
</organism>
<dbReference type="AlphaFoldDB" id="A0A841H6Q9"/>
<keyword evidence="1" id="KW-0732">Signal</keyword>
<comment type="caution">
    <text evidence="2">The sequence shown here is derived from an EMBL/GenBank/DDBJ whole genome shotgun (WGS) entry which is preliminary data.</text>
</comment>
<gene>
    <name evidence="2" type="ORF">HNQ61_005304</name>
</gene>
<evidence type="ECO:0000313" key="2">
    <source>
        <dbReference type="EMBL" id="MBB6073633.1"/>
    </source>
</evidence>
<dbReference type="RefSeq" id="WP_170035224.1">
    <property type="nucleotide sequence ID" value="NZ_JABDTL010000001.1"/>
</dbReference>
<keyword evidence="3" id="KW-1185">Reference proteome</keyword>
<evidence type="ECO:0000256" key="1">
    <source>
        <dbReference type="SAM" id="SignalP"/>
    </source>
</evidence>
<reference evidence="2 3" key="1">
    <citation type="submission" date="2020-08" db="EMBL/GenBank/DDBJ databases">
        <title>Genomic Encyclopedia of Type Strains, Phase IV (KMG-IV): sequencing the most valuable type-strain genomes for metagenomic binning, comparative biology and taxonomic classification.</title>
        <authorList>
            <person name="Goeker M."/>
        </authorList>
    </citation>
    <scope>NUCLEOTIDE SEQUENCE [LARGE SCALE GENOMIC DNA]</scope>
    <source>
        <strain evidence="2 3">DSM 29007</strain>
    </source>
</reference>
<sequence length="193" mass="19079">MRHLWAVLILLCAGAADLAAQEASAIAPGTRVRVTQTTTPEAGARGRRNAVRVGTLLAVDSGSVTIQQGGQSTVVPLALVSRLEVSAGTASGGRGTLRAAGIGALVGAGATALTVGVIQLGGTDDCDNCADVDEDFLGSPPVVVGVGALIGAAVGAFVGGLSHEKWSPVTVSGRPATVSLSTTARGIGLELRF</sequence>
<evidence type="ECO:0000313" key="3">
    <source>
        <dbReference type="Proteomes" id="UP000582837"/>
    </source>
</evidence>
<feature type="signal peptide" evidence="1">
    <location>
        <begin position="1"/>
        <end position="19"/>
    </location>
</feature>
<dbReference type="Proteomes" id="UP000582837">
    <property type="component" value="Unassembled WGS sequence"/>
</dbReference>
<name>A0A841H6Q9_9BACT</name>
<feature type="chain" id="PRO_5032348240" evidence="1">
    <location>
        <begin position="20"/>
        <end position="193"/>
    </location>
</feature>
<dbReference type="EMBL" id="JACHIA010000027">
    <property type="protein sequence ID" value="MBB6073633.1"/>
    <property type="molecule type" value="Genomic_DNA"/>
</dbReference>
<protein>
    <submittedName>
        <fullName evidence="2">Uncharacterized protein</fullName>
    </submittedName>
</protein>
<accession>A0A841H6Q9</accession>
<proteinExistence type="predicted"/>